<dbReference type="PROSITE" id="PS51318">
    <property type="entry name" value="TAT"/>
    <property type="match status" value="1"/>
</dbReference>
<feature type="domain" description="Amidohydrolase-related" evidence="2">
    <location>
        <begin position="51"/>
        <end position="324"/>
    </location>
</feature>
<gene>
    <name evidence="3" type="ORF">LX12_003589</name>
</gene>
<dbReference type="InterPro" id="IPR006680">
    <property type="entry name" value="Amidohydro-rel"/>
</dbReference>
<dbReference type="InterPro" id="IPR032465">
    <property type="entry name" value="ACMSD"/>
</dbReference>
<evidence type="ECO:0000313" key="4">
    <source>
        <dbReference type="Proteomes" id="UP001205740"/>
    </source>
</evidence>
<accession>A0ABT1H6X8</accession>
<dbReference type="Pfam" id="PF04909">
    <property type="entry name" value="Amidohydro_2"/>
    <property type="match status" value="1"/>
</dbReference>
<reference evidence="3 4" key="1">
    <citation type="submission" date="2022-06" db="EMBL/GenBank/DDBJ databases">
        <title>Genomic Encyclopedia of Archaeal and Bacterial Type Strains, Phase II (KMG-II): from individual species to whole genera.</title>
        <authorList>
            <person name="Goeker M."/>
        </authorList>
    </citation>
    <scope>NUCLEOTIDE SEQUENCE [LARGE SCALE GENOMIC DNA]</scope>
    <source>
        <strain evidence="3 4">DSM 45037</strain>
    </source>
</reference>
<dbReference type="SUPFAM" id="SSF51556">
    <property type="entry name" value="Metallo-dependent hydrolases"/>
    <property type="match status" value="1"/>
</dbReference>
<keyword evidence="3" id="KW-0378">Hydrolase</keyword>
<evidence type="ECO:0000256" key="1">
    <source>
        <dbReference type="ARBA" id="ARBA00023239"/>
    </source>
</evidence>
<evidence type="ECO:0000259" key="2">
    <source>
        <dbReference type="Pfam" id="PF04909"/>
    </source>
</evidence>
<dbReference type="PANTHER" id="PTHR21240:SF28">
    <property type="entry name" value="ISO-OROTATE DECARBOXYLASE (EUROFUNG)"/>
    <property type="match status" value="1"/>
</dbReference>
<dbReference type="InterPro" id="IPR006311">
    <property type="entry name" value="TAT_signal"/>
</dbReference>
<keyword evidence="4" id="KW-1185">Reference proteome</keyword>
<keyword evidence="1" id="KW-0456">Lyase</keyword>
<dbReference type="GO" id="GO:0016787">
    <property type="term" value="F:hydrolase activity"/>
    <property type="evidence" value="ECO:0007669"/>
    <property type="project" value="UniProtKB-KW"/>
</dbReference>
<comment type="caution">
    <text evidence="3">The sequence shown here is derived from an EMBL/GenBank/DDBJ whole genome shotgun (WGS) entry which is preliminary data.</text>
</comment>
<dbReference type="Gene3D" id="3.20.20.140">
    <property type="entry name" value="Metal-dependent hydrolases"/>
    <property type="match status" value="1"/>
</dbReference>
<dbReference type="RefSeq" id="WP_253655933.1">
    <property type="nucleotide sequence ID" value="NZ_BAAAOE010000005.1"/>
</dbReference>
<dbReference type="PANTHER" id="PTHR21240">
    <property type="entry name" value="2-AMINO-3-CARBOXYLMUCONATE-6-SEMIALDEHYDE DECARBOXYLASE"/>
    <property type="match status" value="1"/>
</dbReference>
<evidence type="ECO:0000313" key="3">
    <source>
        <dbReference type="EMBL" id="MCP2162385.1"/>
    </source>
</evidence>
<sequence>MDDREPAAVTRRAVLSTAGRVAAATSAGIARMSVGDAVAAATPGSDTARLVDVHAHFLPDFYVAAARRAGIAFPDGMPFWPQWSVEEHLQLMDTNGIERSILSISSPGVHFGDDAAARSLARQFNDFGAGVVARHRGRFGLFASLPMPDVAGAVAEARRALDDLRADGVALLSNARGMYLGDVRMEPLLAFLHSRRARVFVHPAAPPNAQSVSLGYPIPLMEFLFDSARAATNLVLLDVVDRYPGIRWVFCHGGGVLPLVADRVDFFRRQFHADGLGRPMPDVLRDLWFDTAGTPFPRVIPTLTSMVGTHRVLYGSDHCFTPASAVAEQIRSIETAAPPGGFPGWRSLTRANTDRFLR</sequence>
<dbReference type="Proteomes" id="UP001205740">
    <property type="component" value="Unassembled WGS sequence"/>
</dbReference>
<proteinExistence type="predicted"/>
<dbReference type="EMBL" id="JAMTCG010000006">
    <property type="protein sequence ID" value="MCP2162385.1"/>
    <property type="molecule type" value="Genomic_DNA"/>
</dbReference>
<name>A0ABT1H6X8_9NOCA</name>
<dbReference type="InterPro" id="IPR032466">
    <property type="entry name" value="Metal_Hydrolase"/>
</dbReference>
<protein>
    <submittedName>
        <fullName evidence="3">Metal-dependent hydrolase, TIM-barrel fold</fullName>
    </submittedName>
</protein>
<organism evidence="3 4">
    <name type="scientific">Williamsia serinedens</name>
    <dbReference type="NCBI Taxonomy" id="391736"/>
    <lineage>
        <taxon>Bacteria</taxon>
        <taxon>Bacillati</taxon>
        <taxon>Actinomycetota</taxon>
        <taxon>Actinomycetes</taxon>
        <taxon>Mycobacteriales</taxon>
        <taxon>Nocardiaceae</taxon>
        <taxon>Williamsia</taxon>
    </lineage>
</organism>